<protein>
    <submittedName>
        <fullName evidence="1">Uncharacterized protein</fullName>
    </submittedName>
</protein>
<evidence type="ECO:0000313" key="1">
    <source>
        <dbReference type="EMBL" id="CDL91328.1"/>
    </source>
</evidence>
<dbReference type="RefSeq" id="WP_023625216.1">
    <property type="nucleotide sequence ID" value="NZ_CBXI010000023.1"/>
</dbReference>
<keyword evidence="2" id="KW-1185">Reference proteome</keyword>
<dbReference type="Proteomes" id="UP000019482">
    <property type="component" value="Unassembled WGS sequence"/>
</dbReference>
<dbReference type="InterPro" id="IPR010985">
    <property type="entry name" value="Ribbon_hlx_hlx"/>
</dbReference>
<dbReference type="AlphaFoldDB" id="W6N476"/>
<dbReference type="EMBL" id="CBXI010000023">
    <property type="protein sequence ID" value="CDL91328.1"/>
    <property type="molecule type" value="Genomic_DNA"/>
</dbReference>
<organism evidence="1 2">
    <name type="scientific">Clostridium tyrobutyricum DIVETGP</name>
    <dbReference type="NCBI Taxonomy" id="1408889"/>
    <lineage>
        <taxon>Bacteria</taxon>
        <taxon>Bacillati</taxon>
        <taxon>Bacillota</taxon>
        <taxon>Clostridia</taxon>
        <taxon>Eubacteriales</taxon>
        <taxon>Clostridiaceae</taxon>
        <taxon>Clostridium</taxon>
    </lineage>
</organism>
<sequence>MEKENFSGQFKLRMPKSLHKELMEKSKEEGISNESILFIFVK</sequence>
<proteinExistence type="predicted"/>
<dbReference type="Pfam" id="PF05534">
    <property type="entry name" value="HicB"/>
    <property type="match status" value="1"/>
</dbReference>
<comment type="caution">
    <text evidence="1">The sequence shown here is derived from an EMBL/GenBank/DDBJ whole genome shotgun (WGS) entry which is preliminary data.</text>
</comment>
<name>W6N476_CLOTY</name>
<dbReference type="SUPFAM" id="SSF47598">
    <property type="entry name" value="Ribbon-helix-helix"/>
    <property type="match status" value="1"/>
</dbReference>
<dbReference type="GO" id="GO:0006355">
    <property type="term" value="P:regulation of DNA-templated transcription"/>
    <property type="evidence" value="ECO:0007669"/>
    <property type="project" value="InterPro"/>
</dbReference>
<reference evidence="1 2" key="1">
    <citation type="journal article" date="2015" name="Genome Announc.">
        <title>Draft Genome Sequence of Clostridium tyrobutyricum Strain DIVETGP, Isolated from Cow's Milk for Grana Padano Production.</title>
        <authorList>
            <person name="Soggiu A."/>
            <person name="Piras C."/>
            <person name="Gaiarsa S."/>
            <person name="Sassera D."/>
            <person name="Roncada P."/>
            <person name="Bendixen E."/>
            <person name="Brasca M."/>
            <person name="Bonizzi L."/>
        </authorList>
    </citation>
    <scope>NUCLEOTIDE SEQUENCE [LARGE SCALE GENOMIC DNA]</scope>
    <source>
        <strain evidence="1 2">DIVETGP</strain>
    </source>
</reference>
<accession>W6N476</accession>
<dbReference type="GeneID" id="41185966"/>
<dbReference type="InterPro" id="IPR008651">
    <property type="entry name" value="Uncharacterised_HicB"/>
</dbReference>
<gene>
    <name evidence="1" type="ORF">CTDIVETGP_1398</name>
</gene>
<evidence type="ECO:0000313" key="2">
    <source>
        <dbReference type="Proteomes" id="UP000019482"/>
    </source>
</evidence>